<keyword evidence="5 12" id="KW-0812">Transmembrane</keyword>
<organism evidence="17 18">
    <name type="scientific">Reinekea thalattae</name>
    <dbReference type="NCBI Taxonomy" id="2593301"/>
    <lineage>
        <taxon>Bacteria</taxon>
        <taxon>Pseudomonadati</taxon>
        <taxon>Pseudomonadota</taxon>
        <taxon>Gammaproteobacteria</taxon>
        <taxon>Oceanospirillales</taxon>
        <taxon>Saccharospirillaceae</taxon>
        <taxon>Reinekea</taxon>
    </lineage>
</organism>
<dbReference type="SMART" id="SM00304">
    <property type="entry name" value="HAMP"/>
    <property type="match status" value="1"/>
</dbReference>
<dbReference type="Pfam" id="PF02743">
    <property type="entry name" value="dCache_1"/>
    <property type="match status" value="1"/>
</dbReference>
<evidence type="ECO:0000256" key="1">
    <source>
        <dbReference type="ARBA" id="ARBA00004429"/>
    </source>
</evidence>
<dbReference type="PROSITE" id="PS50885">
    <property type="entry name" value="HAMP"/>
    <property type="match status" value="1"/>
</dbReference>
<evidence type="ECO:0000256" key="11">
    <source>
        <dbReference type="SAM" id="Coils"/>
    </source>
</evidence>
<name>A0A5C8Z928_9GAMM</name>
<dbReference type="RefSeq" id="WP_147713840.1">
    <property type="nucleotide sequence ID" value="NZ_VKAD01000001.1"/>
</dbReference>
<dbReference type="Pfam" id="PF00672">
    <property type="entry name" value="HAMP"/>
    <property type="match status" value="1"/>
</dbReference>
<reference evidence="17 18" key="1">
    <citation type="submission" date="2019-07" db="EMBL/GenBank/DDBJ databases">
        <title>Reinekea sp. strain SSH23 genome sequencing and assembly.</title>
        <authorList>
            <person name="Kim I."/>
        </authorList>
    </citation>
    <scope>NUCLEOTIDE SEQUENCE [LARGE SCALE GENOMIC DNA]</scope>
    <source>
        <strain evidence="17 18">SSH23</strain>
    </source>
</reference>
<evidence type="ECO:0000256" key="6">
    <source>
        <dbReference type="ARBA" id="ARBA00022989"/>
    </source>
</evidence>
<accession>A0A5C8Z928</accession>
<dbReference type="Pfam" id="PF00015">
    <property type="entry name" value="MCPsignal"/>
    <property type="match status" value="1"/>
</dbReference>
<dbReference type="PANTHER" id="PTHR32089:SF55">
    <property type="entry name" value="METHYL ACCEPTING SENSORY TRANSDUCER WITH CACHE_2 SMALL MOLECULE BINDING DOMAIN"/>
    <property type="match status" value="1"/>
</dbReference>
<feature type="chain" id="PRO_5022810106" evidence="13">
    <location>
        <begin position="25"/>
        <end position="638"/>
    </location>
</feature>
<evidence type="ECO:0000256" key="10">
    <source>
        <dbReference type="PROSITE-ProRule" id="PRU00284"/>
    </source>
</evidence>
<dbReference type="GO" id="GO:0005886">
    <property type="term" value="C:plasma membrane"/>
    <property type="evidence" value="ECO:0007669"/>
    <property type="project" value="UniProtKB-SubCell"/>
</dbReference>
<dbReference type="InterPro" id="IPR004089">
    <property type="entry name" value="MCPsignal_dom"/>
</dbReference>
<feature type="domain" description="Methyl-accepting transducer" evidence="14">
    <location>
        <begin position="364"/>
        <end position="600"/>
    </location>
</feature>
<evidence type="ECO:0000313" key="18">
    <source>
        <dbReference type="Proteomes" id="UP000321764"/>
    </source>
</evidence>
<keyword evidence="11" id="KW-0175">Coiled coil</keyword>
<keyword evidence="3" id="KW-0145">Chemotaxis</keyword>
<dbReference type="PANTHER" id="PTHR32089">
    <property type="entry name" value="METHYL-ACCEPTING CHEMOTAXIS PROTEIN MCPB"/>
    <property type="match status" value="1"/>
</dbReference>
<dbReference type="PROSITE" id="PS50192">
    <property type="entry name" value="T_SNARE"/>
    <property type="match status" value="1"/>
</dbReference>
<dbReference type="Gene3D" id="3.30.450.20">
    <property type="entry name" value="PAS domain"/>
    <property type="match status" value="2"/>
</dbReference>
<feature type="domain" description="T-SNARE coiled-coil homology" evidence="15">
    <location>
        <begin position="559"/>
        <end position="604"/>
    </location>
</feature>
<feature type="domain" description="HAMP" evidence="16">
    <location>
        <begin position="305"/>
        <end position="359"/>
    </location>
</feature>
<dbReference type="InterPro" id="IPR003660">
    <property type="entry name" value="HAMP_dom"/>
</dbReference>
<dbReference type="SUPFAM" id="SSF58104">
    <property type="entry name" value="Methyl-accepting chemotaxis protein (MCP) signaling domain"/>
    <property type="match status" value="1"/>
</dbReference>
<dbReference type="GO" id="GO:0007165">
    <property type="term" value="P:signal transduction"/>
    <property type="evidence" value="ECO:0007669"/>
    <property type="project" value="UniProtKB-KW"/>
</dbReference>
<keyword evidence="7 12" id="KW-0472">Membrane</keyword>
<keyword evidence="2" id="KW-1003">Cell membrane</keyword>
<evidence type="ECO:0000256" key="7">
    <source>
        <dbReference type="ARBA" id="ARBA00023136"/>
    </source>
</evidence>
<comment type="similarity">
    <text evidence="9">Belongs to the methyl-accepting chemotaxis (MCP) protein family.</text>
</comment>
<dbReference type="SMART" id="SM00283">
    <property type="entry name" value="MA"/>
    <property type="match status" value="1"/>
</dbReference>
<gene>
    <name evidence="17" type="ORF">FME95_07880</name>
</gene>
<sequence>MKKLLGFKAVLVISMMVIVSLSLAATSYLAVQQLEKVVTEKVIERIQTSAGYEIKNVEEYIYNASQPIAQLATLYDKYQYQEGHEKIVEMAAVTGSVSKITLGFNDGRSYVSKPSKSFPNGVGLLERYDPRTRPWYQFGLAQSGLAVTDVFFTKQGVPLAAAVQPIKDGVLSADIRLTNLQEIVEGIDIQPGTISLIVDKNGMILASTSENILIRDEFTAAEGFADIASEVLSSEATINELVIEGRERLVLSSQINLLGGGYWFLVNAVDKQTALGPVYEASKYLTMICVVISIISLMILLVVLARIYRPVIALKNLILGLSSGNGDLTQRLEVRSKDDLGDIAQGVNRFVENLNAMMLDVKAVSGELINSIGQLRHNMQKNTEVLSEHQEETNQIVVAMDELGSSSEMVAQSADEAAQFVEDANKSGERSKETIVNAQASLNRLAEEINGATERVNQMSKETEDIGSILTVIGEIAEQTNLLALNAAIEAARAGEQGRGFAVVADEVRALAGRTQESTGEIDKSLTQLKQGAGSVVSSIESTKQTSEQTIEEAEAISESLESMTGYVSKINDISVHISTSANEQNRVVQEISENMNRIHNMVENLTDNGENLQQGTEDISELNRKLDNIVGRFKLVE</sequence>
<proteinExistence type="inferred from homology"/>
<keyword evidence="4" id="KW-0997">Cell inner membrane</keyword>
<evidence type="ECO:0000256" key="8">
    <source>
        <dbReference type="ARBA" id="ARBA00023224"/>
    </source>
</evidence>
<evidence type="ECO:0000259" key="15">
    <source>
        <dbReference type="PROSITE" id="PS50192"/>
    </source>
</evidence>
<evidence type="ECO:0000259" key="14">
    <source>
        <dbReference type="PROSITE" id="PS50111"/>
    </source>
</evidence>
<dbReference type="AlphaFoldDB" id="A0A5C8Z928"/>
<evidence type="ECO:0000313" key="17">
    <source>
        <dbReference type="EMBL" id="TXR54442.1"/>
    </source>
</evidence>
<dbReference type="InterPro" id="IPR000727">
    <property type="entry name" value="T_SNARE_dom"/>
</dbReference>
<evidence type="ECO:0000256" key="9">
    <source>
        <dbReference type="ARBA" id="ARBA00029447"/>
    </source>
</evidence>
<feature type="coiled-coil region" evidence="11">
    <location>
        <begin position="435"/>
        <end position="462"/>
    </location>
</feature>
<evidence type="ECO:0000256" key="3">
    <source>
        <dbReference type="ARBA" id="ARBA00022500"/>
    </source>
</evidence>
<dbReference type="FunFam" id="1.10.287.950:FF:000001">
    <property type="entry name" value="Methyl-accepting chemotaxis sensory transducer"/>
    <property type="match status" value="1"/>
</dbReference>
<dbReference type="CDD" id="cd11386">
    <property type="entry name" value="MCP_signal"/>
    <property type="match status" value="1"/>
</dbReference>
<comment type="subcellular location">
    <subcellularLocation>
        <location evidence="1">Cell inner membrane</location>
        <topology evidence="1">Multi-pass membrane protein</topology>
    </subcellularLocation>
</comment>
<evidence type="ECO:0000256" key="5">
    <source>
        <dbReference type="ARBA" id="ARBA00022692"/>
    </source>
</evidence>
<dbReference type="Proteomes" id="UP000321764">
    <property type="component" value="Unassembled WGS sequence"/>
</dbReference>
<evidence type="ECO:0000256" key="13">
    <source>
        <dbReference type="SAM" id="SignalP"/>
    </source>
</evidence>
<comment type="caution">
    <text evidence="17">The sequence shown here is derived from an EMBL/GenBank/DDBJ whole genome shotgun (WGS) entry which is preliminary data.</text>
</comment>
<evidence type="ECO:0000259" key="16">
    <source>
        <dbReference type="PROSITE" id="PS50885"/>
    </source>
</evidence>
<dbReference type="CDD" id="cd06225">
    <property type="entry name" value="HAMP"/>
    <property type="match status" value="1"/>
</dbReference>
<protein>
    <submittedName>
        <fullName evidence="17">Methyl-accepting chemotaxis protein</fullName>
    </submittedName>
</protein>
<dbReference type="EMBL" id="VKAD01000001">
    <property type="protein sequence ID" value="TXR54442.1"/>
    <property type="molecule type" value="Genomic_DNA"/>
</dbReference>
<evidence type="ECO:0000256" key="12">
    <source>
        <dbReference type="SAM" id="Phobius"/>
    </source>
</evidence>
<dbReference type="OrthoDB" id="2489132at2"/>
<keyword evidence="8 10" id="KW-0807">Transducer</keyword>
<feature type="signal peptide" evidence="13">
    <location>
        <begin position="1"/>
        <end position="24"/>
    </location>
</feature>
<dbReference type="PROSITE" id="PS50111">
    <property type="entry name" value="CHEMOTAXIS_TRANSDUC_2"/>
    <property type="match status" value="1"/>
</dbReference>
<dbReference type="Gene3D" id="1.10.287.950">
    <property type="entry name" value="Methyl-accepting chemotaxis protein"/>
    <property type="match status" value="1"/>
</dbReference>
<keyword evidence="18" id="KW-1185">Reference proteome</keyword>
<feature type="transmembrane region" description="Helical" evidence="12">
    <location>
        <begin position="284"/>
        <end position="305"/>
    </location>
</feature>
<dbReference type="GO" id="GO:0006935">
    <property type="term" value="P:chemotaxis"/>
    <property type="evidence" value="ECO:0007669"/>
    <property type="project" value="UniProtKB-KW"/>
</dbReference>
<evidence type="ECO:0000256" key="2">
    <source>
        <dbReference type="ARBA" id="ARBA00022475"/>
    </source>
</evidence>
<dbReference type="InterPro" id="IPR033479">
    <property type="entry name" value="dCache_1"/>
</dbReference>
<keyword evidence="6 12" id="KW-1133">Transmembrane helix</keyword>
<evidence type="ECO:0000256" key="4">
    <source>
        <dbReference type="ARBA" id="ARBA00022519"/>
    </source>
</evidence>
<keyword evidence="13" id="KW-0732">Signal</keyword>